<dbReference type="EMBL" id="QBKP01000020">
    <property type="protein sequence ID" value="PTX45782.1"/>
    <property type="molecule type" value="Genomic_DNA"/>
</dbReference>
<dbReference type="InterPro" id="IPR000620">
    <property type="entry name" value="EamA_dom"/>
</dbReference>
<dbReference type="AlphaFoldDB" id="A0A2T6APN7"/>
<feature type="transmembrane region" description="Helical" evidence="1">
    <location>
        <begin position="133"/>
        <end position="151"/>
    </location>
</feature>
<organism evidence="3 4">
    <name type="scientific">Gemmobacter caeni</name>
    <dbReference type="NCBI Taxonomy" id="589035"/>
    <lineage>
        <taxon>Bacteria</taxon>
        <taxon>Pseudomonadati</taxon>
        <taxon>Pseudomonadota</taxon>
        <taxon>Alphaproteobacteria</taxon>
        <taxon>Rhodobacterales</taxon>
        <taxon>Paracoccaceae</taxon>
        <taxon>Gemmobacter</taxon>
    </lineage>
</organism>
<name>A0A2T6APN7_9RHOB</name>
<accession>A0A2T6APN7</accession>
<sequence length="297" mass="32182">MAAAYRAHQNTRLGILLMSATSFVFALQDGISTHLAGQYNVWMVVMIRFWFFAAFALALSSRWPGGIGGQLRSRHPWLQALRGTLLVAEVCIMVVAFIKLGLIATHAVFVCYPLLVAALSGPILGESVGWRRWTAIGVGFIGVLIILEPGVAVFSPWALVPLLSAFMFALYGLLTRYVARGDNAGTSFLWTGIVAAVLITPLGLWFWQPMAPADWGWMGLLCLTGAGAHFMMIKAYEVAEASDIQPFALLQLVFIAILGLTVFDEELRRNVVVGAALVIAAALFTLLRARAVSKQAG</sequence>
<evidence type="ECO:0000313" key="4">
    <source>
        <dbReference type="Proteomes" id="UP000244224"/>
    </source>
</evidence>
<keyword evidence="1" id="KW-1133">Transmembrane helix</keyword>
<reference evidence="3 4" key="1">
    <citation type="submission" date="2018-04" db="EMBL/GenBank/DDBJ databases">
        <title>Genomic Encyclopedia of Archaeal and Bacterial Type Strains, Phase II (KMG-II): from individual species to whole genera.</title>
        <authorList>
            <person name="Goeker M."/>
        </authorList>
    </citation>
    <scope>NUCLEOTIDE SEQUENCE [LARGE SCALE GENOMIC DNA]</scope>
    <source>
        <strain evidence="3 4">DSM 21823</strain>
    </source>
</reference>
<dbReference type="Pfam" id="PF00892">
    <property type="entry name" value="EamA"/>
    <property type="match status" value="1"/>
</dbReference>
<keyword evidence="4" id="KW-1185">Reference proteome</keyword>
<dbReference type="InterPro" id="IPR037185">
    <property type="entry name" value="EmrE-like"/>
</dbReference>
<proteinExistence type="predicted"/>
<keyword evidence="1" id="KW-0812">Transmembrane</keyword>
<evidence type="ECO:0000259" key="2">
    <source>
        <dbReference type="Pfam" id="PF00892"/>
    </source>
</evidence>
<dbReference type="RefSeq" id="WP_108130464.1">
    <property type="nucleotide sequence ID" value="NZ_QBKP01000020.1"/>
</dbReference>
<feature type="transmembrane region" description="Helical" evidence="1">
    <location>
        <begin position="187"/>
        <end position="207"/>
    </location>
</feature>
<comment type="caution">
    <text evidence="3">The sequence shown here is derived from an EMBL/GenBank/DDBJ whole genome shotgun (WGS) entry which is preliminary data.</text>
</comment>
<evidence type="ECO:0000313" key="3">
    <source>
        <dbReference type="EMBL" id="PTX45782.1"/>
    </source>
</evidence>
<feature type="transmembrane region" description="Helical" evidence="1">
    <location>
        <begin position="42"/>
        <end position="59"/>
    </location>
</feature>
<feature type="domain" description="EamA" evidence="2">
    <location>
        <begin position="157"/>
        <end position="286"/>
    </location>
</feature>
<keyword evidence="1" id="KW-0472">Membrane</keyword>
<evidence type="ECO:0000256" key="1">
    <source>
        <dbReference type="SAM" id="Phobius"/>
    </source>
</evidence>
<feature type="transmembrane region" description="Helical" evidence="1">
    <location>
        <begin position="104"/>
        <end position="124"/>
    </location>
</feature>
<dbReference type="Proteomes" id="UP000244224">
    <property type="component" value="Unassembled WGS sequence"/>
</dbReference>
<dbReference type="PANTHER" id="PTHR22911:SF103">
    <property type="entry name" value="BLR2811 PROTEIN"/>
    <property type="match status" value="1"/>
</dbReference>
<dbReference type="PANTHER" id="PTHR22911">
    <property type="entry name" value="ACYL-MALONYL CONDENSING ENZYME-RELATED"/>
    <property type="match status" value="1"/>
</dbReference>
<feature type="transmembrane region" description="Helical" evidence="1">
    <location>
        <begin position="269"/>
        <end position="287"/>
    </location>
</feature>
<dbReference type="OrthoDB" id="9807937at2"/>
<gene>
    <name evidence="3" type="ORF">C8N34_12022</name>
</gene>
<protein>
    <submittedName>
        <fullName evidence="3">Drug/metabolite transporter (DMT)-like permease</fullName>
    </submittedName>
</protein>
<dbReference type="GO" id="GO:0016020">
    <property type="term" value="C:membrane"/>
    <property type="evidence" value="ECO:0007669"/>
    <property type="project" value="InterPro"/>
</dbReference>
<feature type="transmembrane region" description="Helical" evidence="1">
    <location>
        <begin position="244"/>
        <end position="263"/>
    </location>
</feature>
<feature type="transmembrane region" description="Helical" evidence="1">
    <location>
        <begin position="80"/>
        <end position="98"/>
    </location>
</feature>
<feature type="transmembrane region" description="Helical" evidence="1">
    <location>
        <begin position="157"/>
        <end position="175"/>
    </location>
</feature>
<dbReference type="SUPFAM" id="SSF103481">
    <property type="entry name" value="Multidrug resistance efflux transporter EmrE"/>
    <property type="match status" value="2"/>
</dbReference>